<dbReference type="SUPFAM" id="SSF161098">
    <property type="entry name" value="MetI-like"/>
    <property type="match status" value="1"/>
</dbReference>
<evidence type="ECO:0000256" key="1">
    <source>
        <dbReference type="ARBA" id="ARBA00004651"/>
    </source>
</evidence>
<sequence>MDNIAGKKSALTWAVNIAVVALVALWVFPTLGLLISSFRTGDQISSSGWWRSMMPTEQNLTLRTASGDEQELIDGLYTVSGNLFALEDMEPLEISAFGTSSRDVGAHAPGDTVDMGDGEIVTVEANGDYVFTSVEEMSGRGQRVFVTAEVAPEFTLQNYDNMLFNPNNIEGMSKAFFNTLTVSIPATIIPILVAAFAAYALAWMDFPGRALLIAAIVGLLVVPLQLALIPLLKLHNEIGIGKGYMGVWLAHTGFGLPLAIYILRNYMVGLPRDIIENAKVDGATDFQIFTKIILPLSFPALASFAIFQFLWTWNDLLVAMVFLIDSSGETTVMTKQIIELLGTRGGNWEILATAAFVSIAVPLVVFFAMQKYLVRGLLAGSVK</sequence>
<feature type="transmembrane region" description="Helical" evidence="7">
    <location>
        <begin position="292"/>
        <end position="311"/>
    </location>
</feature>
<dbReference type="InterPro" id="IPR000515">
    <property type="entry name" value="MetI-like"/>
</dbReference>
<keyword evidence="2 7" id="KW-0813">Transport</keyword>
<protein>
    <submittedName>
        <fullName evidence="9">Alpha-glucoside transport system permease protein AglG</fullName>
    </submittedName>
</protein>
<evidence type="ECO:0000256" key="4">
    <source>
        <dbReference type="ARBA" id="ARBA00022692"/>
    </source>
</evidence>
<dbReference type="AlphaFoldDB" id="U3AHH1"/>
<evidence type="ECO:0000256" key="6">
    <source>
        <dbReference type="ARBA" id="ARBA00023136"/>
    </source>
</evidence>
<dbReference type="PANTHER" id="PTHR43744:SF4">
    <property type="entry name" value="OSMOPROTECTIVE COMPOUNDS UPTAKE PERMEASE PROTEIN GGTD"/>
    <property type="match status" value="1"/>
</dbReference>
<dbReference type="CDD" id="cd06261">
    <property type="entry name" value="TM_PBP2"/>
    <property type="match status" value="1"/>
</dbReference>
<dbReference type="OrthoDB" id="9815445at2"/>
<dbReference type="STRING" id="1337093.MBELCI_3196"/>
<keyword evidence="10" id="KW-1185">Reference proteome</keyword>
<proteinExistence type="inferred from homology"/>
<accession>U3AHH1</accession>
<feature type="transmembrane region" description="Helical" evidence="7">
    <location>
        <begin position="182"/>
        <end position="204"/>
    </location>
</feature>
<evidence type="ECO:0000259" key="8">
    <source>
        <dbReference type="PROSITE" id="PS50928"/>
    </source>
</evidence>
<keyword evidence="6 7" id="KW-0472">Membrane</keyword>
<comment type="similarity">
    <text evidence="7">Belongs to the binding-protein-dependent transport system permease family.</text>
</comment>
<name>U3AHH1_9RHOB</name>
<feature type="domain" description="ABC transmembrane type-1" evidence="8">
    <location>
        <begin position="176"/>
        <end position="369"/>
    </location>
</feature>
<dbReference type="Pfam" id="PF00528">
    <property type="entry name" value="BPD_transp_1"/>
    <property type="match status" value="1"/>
</dbReference>
<evidence type="ECO:0000256" key="5">
    <source>
        <dbReference type="ARBA" id="ARBA00022989"/>
    </source>
</evidence>
<evidence type="ECO:0000256" key="7">
    <source>
        <dbReference type="RuleBase" id="RU363032"/>
    </source>
</evidence>
<comment type="subcellular location">
    <subcellularLocation>
        <location evidence="1 7">Cell membrane</location>
        <topology evidence="1 7">Multi-pass membrane protein</topology>
    </subcellularLocation>
</comment>
<dbReference type="GO" id="GO:0055085">
    <property type="term" value="P:transmembrane transport"/>
    <property type="evidence" value="ECO:0007669"/>
    <property type="project" value="InterPro"/>
</dbReference>
<dbReference type="PROSITE" id="PS50928">
    <property type="entry name" value="ABC_TM1"/>
    <property type="match status" value="1"/>
</dbReference>
<evidence type="ECO:0000256" key="2">
    <source>
        <dbReference type="ARBA" id="ARBA00022448"/>
    </source>
</evidence>
<feature type="transmembrane region" description="Helical" evidence="7">
    <location>
        <begin position="210"/>
        <end position="232"/>
    </location>
</feature>
<reference evidence="9" key="1">
    <citation type="journal article" date="2013" name="Genome Announc.">
        <title>Draft Genome Sequence of Loktanella cinnabarina LL-001T, Isolated from Deep-Sea Floor Sediment.</title>
        <authorList>
            <person name="Nishi S."/>
            <person name="Tsubouchi T."/>
            <person name="Takaki Y."/>
            <person name="Koyanagi R."/>
            <person name="Satoh N."/>
            <person name="Maruyama T."/>
            <person name="Hatada Y."/>
        </authorList>
    </citation>
    <scope>NUCLEOTIDE SEQUENCE [LARGE SCALE GENOMIC DNA]</scope>
    <source>
        <strain evidence="9">LL-001</strain>
    </source>
</reference>
<organism evidence="9 10">
    <name type="scientific">Limimaricola cinnabarinus LL-001</name>
    <dbReference type="NCBI Taxonomy" id="1337093"/>
    <lineage>
        <taxon>Bacteria</taxon>
        <taxon>Pseudomonadati</taxon>
        <taxon>Pseudomonadota</taxon>
        <taxon>Alphaproteobacteria</taxon>
        <taxon>Rhodobacterales</taxon>
        <taxon>Paracoccaceae</taxon>
        <taxon>Limimaricola</taxon>
    </lineage>
</organism>
<gene>
    <name evidence="9" type="ORF">MBELCI_3196</name>
</gene>
<dbReference type="RefSeq" id="WP_021695243.1">
    <property type="nucleotide sequence ID" value="NZ_BATB01000064.1"/>
</dbReference>
<dbReference type="GO" id="GO:0005886">
    <property type="term" value="C:plasma membrane"/>
    <property type="evidence" value="ECO:0007669"/>
    <property type="project" value="UniProtKB-SubCell"/>
</dbReference>
<feature type="transmembrane region" description="Helical" evidence="7">
    <location>
        <begin position="12"/>
        <end position="35"/>
    </location>
</feature>
<keyword evidence="5 7" id="KW-1133">Transmembrane helix</keyword>
<dbReference type="InterPro" id="IPR035906">
    <property type="entry name" value="MetI-like_sf"/>
</dbReference>
<dbReference type="Gene3D" id="1.10.3720.10">
    <property type="entry name" value="MetI-like"/>
    <property type="match status" value="1"/>
</dbReference>
<feature type="transmembrane region" description="Helical" evidence="7">
    <location>
        <begin position="244"/>
        <end position="263"/>
    </location>
</feature>
<comment type="caution">
    <text evidence="9">The sequence shown here is derived from an EMBL/GenBank/DDBJ whole genome shotgun (WGS) entry which is preliminary data.</text>
</comment>
<dbReference type="EMBL" id="BATB01000064">
    <property type="protein sequence ID" value="GAD57144.1"/>
    <property type="molecule type" value="Genomic_DNA"/>
</dbReference>
<dbReference type="PANTHER" id="PTHR43744">
    <property type="entry name" value="ABC TRANSPORTER PERMEASE PROTEIN MG189-RELATED-RELATED"/>
    <property type="match status" value="1"/>
</dbReference>
<dbReference type="eggNOG" id="COG0395">
    <property type="taxonomic scope" value="Bacteria"/>
</dbReference>
<dbReference type="Proteomes" id="UP000016566">
    <property type="component" value="Unassembled WGS sequence"/>
</dbReference>
<evidence type="ECO:0000313" key="9">
    <source>
        <dbReference type="EMBL" id="GAD57144.1"/>
    </source>
</evidence>
<feature type="transmembrane region" description="Helical" evidence="7">
    <location>
        <begin position="350"/>
        <end position="369"/>
    </location>
</feature>
<evidence type="ECO:0000256" key="3">
    <source>
        <dbReference type="ARBA" id="ARBA00022475"/>
    </source>
</evidence>
<keyword evidence="3" id="KW-1003">Cell membrane</keyword>
<keyword evidence="4 7" id="KW-0812">Transmembrane</keyword>
<evidence type="ECO:0000313" key="10">
    <source>
        <dbReference type="Proteomes" id="UP000016566"/>
    </source>
</evidence>